<name>A0A9X3EDZ5_9HYPH</name>
<feature type="compositionally biased region" description="Basic and acidic residues" evidence="1">
    <location>
        <begin position="174"/>
        <end position="184"/>
    </location>
</feature>
<feature type="region of interest" description="Disordered" evidence="1">
    <location>
        <begin position="49"/>
        <end position="236"/>
    </location>
</feature>
<accession>A0A9X3EDZ5</accession>
<dbReference type="SUPFAM" id="SSF74653">
    <property type="entry name" value="TolA/TonB C-terminal domain"/>
    <property type="match status" value="1"/>
</dbReference>
<sequence>MRAGLALSAAAHLALLAWGLIGLPSSKPFDVTMVESMPVDLVPISELTSLQKGKKTAEVKNKPSPNKPSEKEAPKPSPTPPKPTQATTPPPPPPPPPKSEPTPPTPPTPTPPEPAPAPPEPPKPEPPKPAPAEAKPEPSPDPAPAPTEAEATPPQPAPKPRVKPQPPKPVETAEAPKKQPEKPAKQPSQSTTSSDFDPDRIAALLDKQKPTGGETRSQEPESFGAEEARNPSATMTQSEIDALRAQIQRCWNIPVGWTDPKDVTVTIRFKLNQDGTVNGVPSIQQYPASQYGTVAADRAVGAVLQCGPYQLPAEKYDLWSEVQMRFSPQG</sequence>
<evidence type="ECO:0000313" key="3">
    <source>
        <dbReference type="Proteomes" id="UP001144805"/>
    </source>
</evidence>
<keyword evidence="3" id="KW-1185">Reference proteome</keyword>
<gene>
    <name evidence="2" type="ORF">OSH07_19015</name>
</gene>
<dbReference type="EMBL" id="JAPKNK010000009">
    <property type="protein sequence ID" value="MCX5571300.1"/>
    <property type="molecule type" value="Genomic_DNA"/>
</dbReference>
<dbReference type="Proteomes" id="UP001144805">
    <property type="component" value="Unassembled WGS sequence"/>
</dbReference>
<feature type="compositionally biased region" description="Pro residues" evidence="1">
    <location>
        <begin position="75"/>
        <end position="121"/>
    </location>
</feature>
<feature type="compositionally biased region" description="Pro residues" evidence="1">
    <location>
        <begin position="153"/>
        <end position="169"/>
    </location>
</feature>
<evidence type="ECO:0000256" key="1">
    <source>
        <dbReference type="SAM" id="MobiDB-lite"/>
    </source>
</evidence>
<reference evidence="2" key="1">
    <citation type="submission" date="2022-11" db="EMBL/GenBank/DDBJ databases">
        <title>Biodiversity and phylogenetic relationships of bacteria.</title>
        <authorList>
            <person name="Machado R.A.R."/>
            <person name="Bhat A."/>
            <person name="Loulou A."/>
            <person name="Kallel S."/>
        </authorList>
    </citation>
    <scope>NUCLEOTIDE SEQUENCE</scope>
    <source>
        <strain evidence="2">K-TC2</strain>
    </source>
</reference>
<organism evidence="2 3">
    <name type="scientific">Kaistia nematophila</name>
    <dbReference type="NCBI Taxonomy" id="2994654"/>
    <lineage>
        <taxon>Bacteria</taxon>
        <taxon>Pseudomonadati</taxon>
        <taxon>Pseudomonadota</taxon>
        <taxon>Alphaproteobacteria</taxon>
        <taxon>Hyphomicrobiales</taxon>
        <taxon>Kaistiaceae</taxon>
        <taxon>Kaistia</taxon>
    </lineage>
</organism>
<comment type="caution">
    <text evidence="2">The sequence shown here is derived from an EMBL/GenBank/DDBJ whole genome shotgun (WGS) entry which is preliminary data.</text>
</comment>
<dbReference type="Gene3D" id="3.30.1150.10">
    <property type="match status" value="1"/>
</dbReference>
<dbReference type="PRINTS" id="PR01217">
    <property type="entry name" value="PRICHEXTENSN"/>
</dbReference>
<dbReference type="RefSeq" id="WP_266340253.1">
    <property type="nucleotide sequence ID" value="NZ_JAPKNK010000009.1"/>
</dbReference>
<dbReference type="AlphaFoldDB" id="A0A9X3EDZ5"/>
<protein>
    <submittedName>
        <fullName evidence="2">Cell envelope biogenesis protein TolA</fullName>
    </submittedName>
</protein>
<proteinExistence type="predicted"/>
<evidence type="ECO:0000313" key="2">
    <source>
        <dbReference type="EMBL" id="MCX5571300.1"/>
    </source>
</evidence>